<dbReference type="OMA" id="HMGEYDP"/>
<dbReference type="GO" id="GO:0046323">
    <property type="term" value="P:D-glucose import"/>
    <property type="evidence" value="ECO:0007669"/>
    <property type="project" value="TreeGrafter"/>
</dbReference>
<keyword evidence="8 13" id="KW-1133">Transmembrane helix</keyword>
<dbReference type="AlphaFoldDB" id="A0A3B4DBA9"/>
<evidence type="ECO:0000256" key="4">
    <source>
        <dbReference type="ARBA" id="ARBA00022448"/>
    </source>
</evidence>
<evidence type="ECO:0000256" key="1">
    <source>
        <dbReference type="ARBA" id="ARBA00000618"/>
    </source>
</evidence>
<keyword evidence="9 13" id="KW-0472">Membrane</keyword>
<evidence type="ECO:0000256" key="6">
    <source>
        <dbReference type="ARBA" id="ARBA00022597"/>
    </source>
</evidence>
<protein>
    <recommendedName>
        <fullName evidence="14">Major facilitator superfamily (MFS) profile domain-containing protein</fullName>
    </recommendedName>
</protein>
<dbReference type="GO" id="GO:0016323">
    <property type="term" value="C:basolateral plasma membrane"/>
    <property type="evidence" value="ECO:0007669"/>
    <property type="project" value="TreeGrafter"/>
</dbReference>
<evidence type="ECO:0000256" key="9">
    <source>
        <dbReference type="ARBA" id="ARBA00023136"/>
    </source>
</evidence>
<feature type="transmembrane region" description="Helical" evidence="13">
    <location>
        <begin position="314"/>
        <end position="335"/>
    </location>
</feature>
<comment type="subcellular location">
    <subcellularLocation>
        <location evidence="2">Cell membrane</location>
        <topology evidence="2">Multi-pass membrane protein</topology>
    </subcellularLocation>
</comment>
<dbReference type="PROSITE" id="PS00216">
    <property type="entry name" value="SUGAR_TRANSPORT_1"/>
    <property type="match status" value="1"/>
</dbReference>
<reference evidence="15" key="2">
    <citation type="submission" date="2025-08" db="UniProtKB">
        <authorList>
            <consortium name="Ensembl"/>
        </authorList>
    </citation>
    <scope>IDENTIFICATION</scope>
</reference>
<dbReference type="FunFam" id="1.20.1250.20:FF:000040">
    <property type="entry name" value="Solute carrier family 2, facilitated glucose transporter member 1"/>
    <property type="match status" value="1"/>
</dbReference>
<evidence type="ECO:0000256" key="5">
    <source>
        <dbReference type="ARBA" id="ARBA00022475"/>
    </source>
</evidence>
<feature type="transmembrane region" description="Helical" evidence="13">
    <location>
        <begin position="130"/>
        <end position="151"/>
    </location>
</feature>
<reference evidence="15" key="3">
    <citation type="submission" date="2025-09" db="UniProtKB">
        <authorList>
            <consortium name="Ensembl"/>
        </authorList>
    </citation>
    <scope>IDENTIFICATION</scope>
</reference>
<keyword evidence="5" id="KW-1003">Cell membrane</keyword>
<feature type="transmembrane region" description="Helical" evidence="13">
    <location>
        <begin position="438"/>
        <end position="456"/>
    </location>
</feature>
<dbReference type="Gene3D" id="1.20.1250.20">
    <property type="entry name" value="MFS general substrate transporter like domains"/>
    <property type="match status" value="1"/>
</dbReference>
<dbReference type="PANTHER" id="PTHR23503:SF91">
    <property type="entry name" value="SOLUTE CARRIER FAMILY 2, FACILITATED GLUCOSE TRANSPORTER MEMBER 3 ISOFORM X1"/>
    <property type="match status" value="1"/>
</dbReference>
<keyword evidence="4 11" id="KW-0813">Transport</keyword>
<evidence type="ECO:0000256" key="12">
    <source>
        <dbReference type="SAM" id="MobiDB-lite"/>
    </source>
</evidence>
<reference evidence="15 16" key="1">
    <citation type="submission" date="2020-10" db="EMBL/GenBank/DDBJ databases">
        <title>Pygocentrus nattereri (red-bellied piranha) genome, fPygNat1, primary haplotype.</title>
        <authorList>
            <person name="Myers G."/>
            <person name="Meyer A."/>
            <person name="Karagic N."/>
            <person name="Pippel M."/>
            <person name="Winkler S."/>
            <person name="Tracey A."/>
            <person name="Wood J."/>
            <person name="Formenti G."/>
            <person name="Howe K."/>
            <person name="Fedrigo O."/>
            <person name="Jarvis E.D."/>
        </authorList>
    </citation>
    <scope>NUCLEOTIDE SEQUENCE [LARGE SCALE GENOMIC DNA]</scope>
</reference>
<dbReference type="Pfam" id="PF00083">
    <property type="entry name" value="Sugar_tr"/>
    <property type="match status" value="1"/>
</dbReference>
<feature type="transmembrane region" description="Helical" evidence="13">
    <location>
        <begin position="370"/>
        <end position="396"/>
    </location>
</feature>
<keyword evidence="6" id="KW-0762">Sugar transport</keyword>
<evidence type="ECO:0000256" key="11">
    <source>
        <dbReference type="RuleBase" id="RU003346"/>
    </source>
</evidence>
<dbReference type="InterPro" id="IPR003663">
    <property type="entry name" value="Sugar/inositol_transpt"/>
</dbReference>
<dbReference type="InterPro" id="IPR020846">
    <property type="entry name" value="MFS_dom"/>
</dbReference>
<feature type="transmembrane region" description="Helical" evidence="13">
    <location>
        <begin position="342"/>
        <end position="364"/>
    </location>
</feature>
<dbReference type="SUPFAM" id="SSF103473">
    <property type="entry name" value="MFS general substrate transporter"/>
    <property type="match status" value="1"/>
</dbReference>
<dbReference type="Proteomes" id="UP001501920">
    <property type="component" value="Chromosome 1"/>
</dbReference>
<dbReference type="PROSITE" id="PS50850">
    <property type="entry name" value="MFS"/>
    <property type="match status" value="1"/>
</dbReference>
<feature type="compositionally biased region" description="Basic and acidic residues" evidence="12">
    <location>
        <begin position="497"/>
        <end position="509"/>
    </location>
</feature>
<dbReference type="InterPro" id="IPR005829">
    <property type="entry name" value="Sugar_transporter_CS"/>
</dbReference>
<sequence>CKGETNSILMPLKQVTCYLLFSLSTAVIGSLQFGYNTGVINAPEQKLQAFFNETWVKRYGKPIEPGVSIFVWSLAVAIFSVGGMVGSFSVGVVADKFGRRKSMFLVNILALIGGGLMGLCTLCSSFEMVIAGRLVIGLFCGLFTGLTPMYVGEVSPTPLRGAFGTLHQLGVVLGILISQIFGLEFLLGSDKLWPLLLALTVVPAVIQCVLLPFCPESPRYLLINLNQEEEARKALVRLRGFEDVSKDMQEMKEESVKMNMEKKVTIPELFRTATYRQPLLIAVVLQLSQQLSGINAVFYYSTGIFESAGVTQPIYATIGAGAVNVVFTVVSLFLVERAGRRSLHLIGLGGMAVSALLMTIALLLKHIESLSYLSIGAVFAFVAMFEMGPGPIPWFIVAELFSQGPRPAAMAIAGFSNWTANFFVGISFPKLEKLCGPYVFIIFMIFLIFFFIFTFFRVPETKGRTFEDIAREFRGASPPAATSVQEAGGDMASTSPVKEKVPLVEKPESATEPLVKSTTEEKSNSTVQESV</sequence>
<dbReference type="PRINTS" id="PR00171">
    <property type="entry name" value="SUGRTRNSPORT"/>
</dbReference>
<evidence type="ECO:0000256" key="13">
    <source>
        <dbReference type="SAM" id="Phobius"/>
    </source>
</evidence>
<dbReference type="GO" id="GO:0055056">
    <property type="term" value="F:D-glucose transmembrane transporter activity"/>
    <property type="evidence" value="ECO:0007669"/>
    <property type="project" value="TreeGrafter"/>
</dbReference>
<feature type="transmembrane region" description="Helical" evidence="13">
    <location>
        <begin position="69"/>
        <end position="92"/>
    </location>
</feature>
<dbReference type="PROSITE" id="PS00217">
    <property type="entry name" value="SUGAR_TRANSPORT_2"/>
    <property type="match status" value="1"/>
</dbReference>
<evidence type="ECO:0000256" key="2">
    <source>
        <dbReference type="ARBA" id="ARBA00004651"/>
    </source>
</evidence>
<keyword evidence="10" id="KW-0325">Glycoprotein</keyword>
<evidence type="ECO:0000256" key="7">
    <source>
        <dbReference type="ARBA" id="ARBA00022692"/>
    </source>
</evidence>
<dbReference type="GO" id="GO:0070837">
    <property type="term" value="P:dehydroascorbic acid transport"/>
    <property type="evidence" value="ECO:0007669"/>
    <property type="project" value="TreeGrafter"/>
</dbReference>
<dbReference type="InterPro" id="IPR045263">
    <property type="entry name" value="GLUT"/>
</dbReference>
<evidence type="ECO:0000256" key="3">
    <source>
        <dbReference type="ARBA" id="ARBA00007004"/>
    </source>
</evidence>
<comment type="catalytic activity">
    <reaction evidence="1">
        <text>D-glucose(out) = D-glucose(in)</text>
        <dbReference type="Rhea" id="RHEA:60376"/>
        <dbReference type="ChEBI" id="CHEBI:4167"/>
    </reaction>
</comment>
<dbReference type="GO" id="GO:0016324">
    <property type="term" value="C:apical plasma membrane"/>
    <property type="evidence" value="ECO:0007669"/>
    <property type="project" value="TreeGrafter"/>
</dbReference>
<dbReference type="InterPro" id="IPR036259">
    <property type="entry name" value="MFS_trans_sf"/>
</dbReference>
<feature type="transmembrane region" description="Helical" evidence="13">
    <location>
        <begin position="192"/>
        <end position="214"/>
    </location>
</feature>
<feature type="transmembrane region" description="Helical" evidence="13">
    <location>
        <begin position="15"/>
        <end position="35"/>
    </location>
</feature>
<evidence type="ECO:0000259" key="14">
    <source>
        <dbReference type="PROSITE" id="PS50850"/>
    </source>
</evidence>
<dbReference type="GeneTree" id="ENSGT00940000160313"/>
<feature type="transmembrane region" description="Helical" evidence="13">
    <location>
        <begin position="104"/>
        <end position="124"/>
    </location>
</feature>
<evidence type="ECO:0000313" key="15">
    <source>
        <dbReference type="Ensembl" id="ENSPNAP00000020765.2"/>
    </source>
</evidence>
<dbReference type="PANTHER" id="PTHR23503">
    <property type="entry name" value="SOLUTE CARRIER FAMILY 2"/>
    <property type="match status" value="1"/>
</dbReference>
<evidence type="ECO:0000256" key="10">
    <source>
        <dbReference type="ARBA" id="ARBA00023180"/>
    </source>
</evidence>
<dbReference type="InterPro" id="IPR005828">
    <property type="entry name" value="MFS_sugar_transport-like"/>
</dbReference>
<feature type="transmembrane region" description="Helical" evidence="13">
    <location>
        <begin position="408"/>
        <end position="426"/>
    </location>
</feature>
<comment type="similarity">
    <text evidence="3">Belongs to the major facilitator superfamily. Sugar transporter (TC 2.A.1.1) family. Glucose transporter subfamily.</text>
</comment>
<keyword evidence="7 13" id="KW-0812">Transmembrane</keyword>
<proteinExistence type="inferred from homology"/>
<feature type="domain" description="Major facilitator superfamily (MFS) profile" evidence="14">
    <location>
        <begin position="22"/>
        <end position="462"/>
    </location>
</feature>
<evidence type="ECO:0000256" key="8">
    <source>
        <dbReference type="ARBA" id="ARBA00022989"/>
    </source>
</evidence>
<organism evidence="15 16">
    <name type="scientific">Pygocentrus nattereri</name>
    <name type="common">Red-bellied piranha</name>
    <dbReference type="NCBI Taxonomy" id="42514"/>
    <lineage>
        <taxon>Eukaryota</taxon>
        <taxon>Metazoa</taxon>
        <taxon>Chordata</taxon>
        <taxon>Craniata</taxon>
        <taxon>Vertebrata</taxon>
        <taxon>Euteleostomi</taxon>
        <taxon>Actinopterygii</taxon>
        <taxon>Neopterygii</taxon>
        <taxon>Teleostei</taxon>
        <taxon>Ostariophysi</taxon>
        <taxon>Characiformes</taxon>
        <taxon>Characoidei</taxon>
        <taxon>Pygocentrus</taxon>
    </lineage>
</organism>
<evidence type="ECO:0000313" key="16">
    <source>
        <dbReference type="Proteomes" id="UP001501920"/>
    </source>
</evidence>
<keyword evidence="16" id="KW-1185">Reference proteome</keyword>
<dbReference type="CDD" id="cd17431">
    <property type="entry name" value="MFS_GLUT_Class1"/>
    <property type="match status" value="1"/>
</dbReference>
<name>A0A3B4DBA9_PYGNA</name>
<dbReference type="NCBIfam" id="TIGR00879">
    <property type="entry name" value="SP"/>
    <property type="match status" value="1"/>
</dbReference>
<feature type="transmembrane region" description="Helical" evidence="13">
    <location>
        <begin position="279"/>
        <end position="302"/>
    </location>
</feature>
<feature type="region of interest" description="Disordered" evidence="12">
    <location>
        <begin position="477"/>
        <end position="531"/>
    </location>
</feature>
<dbReference type="GO" id="GO:0032868">
    <property type="term" value="P:response to insulin"/>
    <property type="evidence" value="ECO:0007669"/>
    <property type="project" value="TreeGrafter"/>
</dbReference>
<dbReference type="Ensembl" id="ENSPNAT00000040186.2">
    <property type="protein sequence ID" value="ENSPNAP00000020765.2"/>
    <property type="gene ID" value="ENSPNAG00000027725.2"/>
</dbReference>
<accession>A0A3B4DBA9</accession>
<feature type="transmembrane region" description="Helical" evidence="13">
    <location>
        <begin position="163"/>
        <end position="186"/>
    </location>
</feature>